<gene>
    <name evidence="3" type="ORF">BGI27_04545</name>
    <name evidence="4" type="ORF">CGU29_03450</name>
</gene>
<dbReference type="SUPFAM" id="SSF53756">
    <property type="entry name" value="UDP-Glycosyltransferase/glycogen phosphorylase"/>
    <property type="match status" value="1"/>
</dbReference>
<evidence type="ECO:0000313" key="6">
    <source>
        <dbReference type="Proteomes" id="UP000623509"/>
    </source>
</evidence>
<evidence type="ECO:0000256" key="2">
    <source>
        <dbReference type="ARBA" id="ARBA00022679"/>
    </source>
</evidence>
<proteinExistence type="predicted"/>
<sequence>MRILILKRDKLGDMLLTTPMLRWLRQQLPDARIDVLANTYNAWVLDGNPDVDRVLTYQRATEGGRIHWKAVVAQLQQVFSLRREHYDWVIAANGEYSHRALKRARWVGGRNLVSYHEGAAPSWLSHPLTVPAGLHETQRLTHLLSALTVPLPESPLPLRFSLPEESRRFARAWLDERGLAPGGYITLGLGARRAKRQPTADQVKRWTRYFHEQWGLQTVFMWTPGKSDNPLYPGDDDIAQPVLDAGMPWLHPFRGPLKPALGLIWHGRTSLFPDSGLMHFAAASPGGVLGFFAEVEASPPPSQWAPVGPRARWLEAPKTLSDLDDGTVFAALTSLVEPHTDEIPPLCTSGA</sequence>
<accession>A0A272EWW2</accession>
<protein>
    <recommendedName>
        <fullName evidence="7">Heptosyltransferase</fullName>
    </recommendedName>
</protein>
<dbReference type="Pfam" id="PF01075">
    <property type="entry name" value="Glyco_transf_9"/>
    <property type="match status" value="1"/>
</dbReference>
<dbReference type="CDD" id="cd03789">
    <property type="entry name" value="GT9_LPS_heptosyltransferase"/>
    <property type="match status" value="1"/>
</dbReference>
<dbReference type="AlphaFoldDB" id="A0A272EWW2"/>
<evidence type="ECO:0008006" key="7">
    <source>
        <dbReference type="Google" id="ProtNLM"/>
    </source>
</evidence>
<dbReference type="Proteomes" id="UP000216107">
    <property type="component" value="Unassembled WGS sequence"/>
</dbReference>
<reference evidence="4 5" key="2">
    <citation type="submission" date="2017-07" db="EMBL/GenBank/DDBJ databases">
        <title>Candidatus Dactylopiibacterium carminicum, a nitrogen-fixing symbiont of the cochineal insect Dactylopius coccus and Dactylopius opuntiae (Hemiptera: Coccoidea: Dactylopiidae).</title>
        <authorList>
            <person name="Vera A."/>
        </authorList>
    </citation>
    <scope>NUCLEOTIDE SEQUENCE [LARGE SCALE GENOMIC DNA]</scope>
    <source>
        <strain evidence="4 5">NFDCM</strain>
    </source>
</reference>
<dbReference type="EMBL" id="MDUX01000010">
    <property type="protein sequence ID" value="KAF7600015.1"/>
    <property type="molecule type" value="Genomic_DNA"/>
</dbReference>
<dbReference type="PANTHER" id="PTHR30160:SF1">
    <property type="entry name" value="LIPOPOLYSACCHARIDE 1,2-N-ACETYLGLUCOSAMINETRANSFERASE-RELATED"/>
    <property type="match status" value="1"/>
</dbReference>
<dbReference type="GO" id="GO:0009244">
    <property type="term" value="P:lipopolysaccharide core region biosynthetic process"/>
    <property type="evidence" value="ECO:0007669"/>
    <property type="project" value="TreeGrafter"/>
</dbReference>
<dbReference type="InterPro" id="IPR002201">
    <property type="entry name" value="Glyco_trans_9"/>
</dbReference>
<dbReference type="GO" id="GO:0005829">
    <property type="term" value="C:cytosol"/>
    <property type="evidence" value="ECO:0007669"/>
    <property type="project" value="TreeGrafter"/>
</dbReference>
<organism evidence="4 5">
    <name type="scientific">Candidatus Dactylopiibacterium carminicum</name>
    <dbReference type="NCBI Taxonomy" id="857335"/>
    <lineage>
        <taxon>Bacteria</taxon>
        <taxon>Pseudomonadati</taxon>
        <taxon>Pseudomonadota</taxon>
        <taxon>Betaproteobacteria</taxon>
        <taxon>Rhodocyclales</taxon>
        <taxon>Rhodocyclaceae</taxon>
        <taxon>Candidatus Dactylopiibacterium</taxon>
    </lineage>
</organism>
<dbReference type="InterPro" id="IPR051199">
    <property type="entry name" value="LPS_LOS_Heptosyltrfase"/>
</dbReference>
<keyword evidence="1" id="KW-0328">Glycosyltransferase</keyword>
<evidence type="ECO:0000256" key="1">
    <source>
        <dbReference type="ARBA" id="ARBA00022676"/>
    </source>
</evidence>
<dbReference type="Gene3D" id="3.40.50.2000">
    <property type="entry name" value="Glycogen Phosphorylase B"/>
    <property type="match status" value="2"/>
</dbReference>
<dbReference type="GO" id="GO:0008713">
    <property type="term" value="F:ADP-heptose-lipopolysaccharide heptosyltransferase activity"/>
    <property type="evidence" value="ECO:0007669"/>
    <property type="project" value="TreeGrafter"/>
</dbReference>
<evidence type="ECO:0000313" key="3">
    <source>
        <dbReference type="EMBL" id="KAF7600015.1"/>
    </source>
</evidence>
<name>A0A272EWW2_9RHOO</name>
<evidence type="ECO:0000313" key="4">
    <source>
        <dbReference type="EMBL" id="PAS94595.1"/>
    </source>
</evidence>
<reference evidence="3 6" key="1">
    <citation type="submission" date="2016-08" db="EMBL/GenBank/DDBJ databases">
        <title>Candidatus Dactylopiibacterium carminicum genome sequence.</title>
        <authorList>
            <person name="Ramirez-Puebla S.T."/>
            <person name="Ormeno-Orrillo E."/>
            <person name="Vera-Ponce De Leon A."/>
            <person name="Luis L."/>
            <person name="Sanchez-Flores A."/>
            <person name="Monica R."/>
            <person name="Martinez-Romero E."/>
        </authorList>
    </citation>
    <scope>NUCLEOTIDE SEQUENCE [LARGE SCALE GENOMIC DNA]</scope>
    <source>
        <strain evidence="3">END1</strain>
    </source>
</reference>
<comment type="caution">
    <text evidence="4">The sequence shown here is derived from an EMBL/GenBank/DDBJ whole genome shotgun (WGS) entry which is preliminary data.</text>
</comment>
<evidence type="ECO:0000313" key="5">
    <source>
        <dbReference type="Proteomes" id="UP000216107"/>
    </source>
</evidence>
<keyword evidence="2" id="KW-0808">Transferase</keyword>
<dbReference type="EMBL" id="NMRN01000006">
    <property type="protein sequence ID" value="PAS94595.1"/>
    <property type="molecule type" value="Genomic_DNA"/>
</dbReference>
<dbReference type="Proteomes" id="UP000623509">
    <property type="component" value="Unassembled WGS sequence"/>
</dbReference>
<dbReference type="PANTHER" id="PTHR30160">
    <property type="entry name" value="TETRAACYLDISACCHARIDE 4'-KINASE-RELATED"/>
    <property type="match status" value="1"/>
</dbReference>
<keyword evidence="6" id="KW-1185">Reference proteome</keyword>